<dbReference type="InterPro" id="IPR000994">
    <property type="entry name" value="Pept_M24"/>
</dbReference>
<feature type="domain" description="Creatinase N-terminal" evidence="2">
    <location>
        <begin position="20"/>
        <end position="156"/>
    </location>
</feature>
<name>A0A387FZ18_9HYPH</name>
<keyword evidence="3" id="KW-0378">Hydrolase</keyword>
<dbReference type="SUPFAM" id="SSF53092">
    <property type="entry name" value="Creatinase/prolidase N-terminal domain"/>
    <property type="match status" value="1"/>
</dbReference>
<dbReference type="InterPro" id="IPR050659">
    <property type="entry name" value="Peptidase_M24B"/>
</dbReference>
<proteinExistence type="predicted"/>
<keyword evidence="3" id="KW-0031">Aminopeptidase</keyword>
<reference evidence="3 4" key="1">
    <citation type="submission" date="2018-10" db="EMBL/GenBank/DDBJ databases">
        <title>Rhizobium etli, R. leguminosarum and a new Rhizobium genospecies from Phaseolus dumosus.</title>
        <authorList>
            <person name="Ramirez-Puebla S.T."/>
            <person name="Rogel-Hernandez M.A."/>
            <person name="Guerrero G."/>
            <person name="Ormeno-Orrillo E."/>
            <person name="Martinez-Romero J.C."/>
            <person name="Negrete-Yankelevich S."/>
            <person name="Martinez-Romero E."/>
        </authorList>
    </citation>
    <scope>NUCLEOTIDE SEQUENCE [LARGE SCALE GENOMIC DNA]</scope>
    <source>
        <strain evidence="3 4">CCGE525</strain>
        <plasmid evidence="4">prccge525b</plasmid>
    </source>
</reference>
<geneLocation type="plasmid" evidence="4">
    <name>prccge525b</name>
</geneLocation>
<dbReference type="Gene3D" id="3.90.230.10">
    <property type="entry name" value="Creatinase/methionine aminopeptidase superfamily"/>
    <property type="match status" value="1"/>
</dbReference>
<keyword evidence="3" id="KW-0614">Plasmid</keyword>
<dbReference type="KEGG" id="rjg:CCGE525_35580"/>
<dbReference type="PANTHER" id="PTHR46112:SF2">
    <property type="entry name" value="XAA-PRO AMINOPEPTIDASE P-RELATED"/>
    <property type="match status" value="1"/>
</dbReference>
<dbReference type="Pfam" id="PF00557">
    <property type="entry name" value="Peptidase_M24"/>
    <property type="match status" value="1"/>
</dbReference>
<dbReference type="AlphaFoldDB" id="A0A387FZ18"/>
<evidence type="ECO:0000313" key="3">
    <source>
        <dbReference type="EMBL" id="AYG64300.1"/>
    </source>
</evidence>
<dbReference type="GO" id="GO:0004177">
    <property type="term" value="F:aminopeptidase activity"/>
    <property type="evidence" value="ECO:0007669"/>
    <property type="project" value="UniProtKB-KW"/>
</dbReference>
<dbReference type="Pfam" id="PF01321">
    <property type="entry name" value="Creatinase_N"/>
    <property type="match status" value="1"/>
</dbReference>
<dbReference type="SUPFAM" id="SSF55920">
    <property type="entry name" value="Creatinase/aminopeptidase"/>
    <property type="match status" value="1"/>
</dbReference>
<dbReference type="Proteomes" id="UP000282195">
    <property type="component" value="Plasmid pRCCGE525b"/>
</dbReference>
<evidence type="ECO:0000259" key="2">
    <source>
        <dbReference type="Pfam" id="PF01321"/>
    </source>
</evidence>
<dbReference type="EMBL" id="CP032696">
    <property type="protein sequence ID" value="AYG64300.1"/>
    <property type="molecule type" value="Genomic_DNA"/>
</dbReference>
<protein>
    <submittedName>
        <fullName evidence="3">Aminopeptidase P family protein</fullName>
    </submittedName>
</protein>
<feature type="domain" description="Peptidase M24" evidence="1">
    <location>
        <begin position="163"/>
        <end position="371"/>
    </location>
</feature>
<accession>A0A387FZ18</accession>
<dbReference type="InterPro" id="IPR029149">
    <property type="entry name" value="Creatin/AminoP/Spt16_N"/>
</dbReference>
<keyword evidence="4" id="KW-1185">Reference proteome</keyword>
<gene>
    <name evidence="3" type="ORF">CCGE525_35580</name>
</gene>
<dbReference type="OrthoDB" id="9761809at2"/>
<dbReference type="CDD" id="cd01066">
    <property type="entry name" value="APP_MetAP"/>
    <property type="match status" value="1"/>
</dbReference>
<dbReference type="InterPro" id="IPR000587">
    <property type="entry name" value="Creatinase_N"/>
</dbReference>
<dbReference type="Gene3D" id="3.40.350.10">
    <property type="entry name" value="Creatinase/prolidase N-terminal domain"/>
    <property type="match status" value="1"/>
</dbReference>
<dbReference type="PANTHER" id="PTHR46112">
    <property type="entry name" value="AMINOPEPTIDASE"/>
    <property type="match status" value="1"/>
</dbReference>
<keyword evidence="3" id="KW-0645">Protease</keyword>
<evidence type="ECO:0000313" key="4">
    <source>
        <dbReference type="Proteomes" id="UP000282195"/>
    </source>
</evidence>
<dbReference type="InterPro" id="IPR036005">
    <property type="entry name" value="Creatinase/aminopeptidase-like"/>
</dbReference>
<sequence>MNDAVVQKDLAFPVEEFQRRLKVVRQEMAERGLDLLVVSTPENIYYMSGYHTVGYFSSQFLLVPISGDPVHITRGIEETNVKVLSWIEQSTSYMDHEVPIELLVDTIRKMGCADAVIGVEKISWFLSIVDYERLREMLVGAKFQDGSFTVESSRVVKSDLELEYIRQAARIAEVGMEMGISQIRAGANENDIAAEIQRAVTSMGSEYPGLPVFVSSGVRTSQAHATWAGRRVQEGDPVLLEISGCVHRYSAALMRFILVKPANREMERMEEVSRKALEKMISAIRPGRPLGEVWDVWSSAVTEGGYEGRFKRTGYSIGINFPPDWGEGYILSFKRGETRTLRPNMTFHIPSLVKVFGFADAGTSETVRVTETGCEILTNFPRQLHVR</sequence>
<evidence type="ECO:0000259" key="1">
    <source>
        <dbReference type="Pfam" id="PF00557"/>
    </source>
</evidence>
<organism evidence="3 4">
    <name type="scientific">Rhizobium jaguaris</name>
    <dbReference type="NCBI Taxonomy" id="1312183"/>
    <lineage>
        <taxon>Bacteria</taxon>
        <taxon>Pseudomonadati</taxon>
        <taxon>Pseudomonadota</taxon>
        <taxon>Alphaproteobacteria</taxon>
        <taxon>Hyphomicrobiales</taxon>
        <taxon>Rhizobiaceae</taxon>
        <taxon>Rhizobium/Agrobacterium group</taxon>
        <taxon>Rhizobium</taxon>
    </lineage>
</organism>